<comment type="caution">
    <text evidence="6">The sequence shown here is derived from an EMBL/GenBank/DDBJ whole genome shotgun (WGS) entry which is preliminary data.</text>
</comment>
<evidence type="ECO:0000313" key="6">
    <source>
        <dbReference type="EMBL" id="KAL2098533.1"/>
    </source>
</evidence>
<dbReference type="Pfam" id="PF13516">
    <property type="entry name" value="LRR_6"/>
    <property type="match status" value="1"/>
</dbReference>
<dbReference type="InterPro" id="IPR001611">
    <property type="entry name" value="Leu-rich_rpt"/>
</dbReference>
<comment type="similarity">
    <text evidence="3">Belongs to the PPP1R37 family.</text>
</comment>
<evidence type="ECO:0000256" key="1">
    <source>
        <dbReference type="ARBA" id="ARBA00022614"/>
    </source>
</evidence>
<dbReference type="AlphaFoldDB" id="A0ABD1KHA4"/>
<dbReference type="PANTHER" id="PTHR24112:SF9">
    <property type="entry name" value="PROTEIN PHOSPHATASE 1 REGULATORY SUBUNIT 37"/>
    <property type="match status" value="1"/>
</dbReference>
<dbReference type="EMBL" id="JBHFQA010000005">
    <property type="protein sequence ID" value="KAL2098533.1"/>
    <property type="molecule type" value="Genomic_DNA"/>
</dbReference>
<gene>
    <name evidence="6" type="ORF">ACEWY4_005013</name>
</gene>
<keyword evidence="2" id="KW-0677">Repeat</keyword>
<dbReference type="PANTHER" id="PTHR24112">
    <property type="entry name" value="LEUCINE-RICH REPEAT, ISOFORM F-RELATED"/>
    <property type="match status" value="1"/>
</dbReference>
<dbReference type="InterPro" id="IPR051279">
    <property type="entry name" value="PP1-Reg/Actin-Interact_Protein"/>
</dbReference>
<name>A0ABD1KHA4_9TELE</name>
<accession>A0ABD1KHA4</accession>
<sequence length="497" mass="53721">MTKLRAEATEKDSGAKHVSFPPDEEIVSGFAEFADRQRTDGRFTVADIVSAYEQSCVKHQVEPNRKALEQVKLVATPGTRTGCLDLRGERLDYHSCESLEEILKFVQFDSINLEDAELQENGAASLLEMILYYESACQLNVSANALGTTGWAALSHLARQSSCLWRLDACSMPLVEFPAQALSKALVSSRLRVLHLEKASLSGRPLFTLASGVYLIFWGRSAAPRASPWGAQLLIIAIDLWGPDCGSSLRRTVDSPKSIQRSPHLVPTVPDGSVAIPGAAHSGLIKSDTLISGDSMGTLKKNAVLEELGLGDNDLNSYQDSMQLGELLKNNRSLRSLDLSHNLIGDGGLEEICEGLMSQQSGLKSLVLLNNQITHAGMQSMANVLPHLKTLENVKLDQNKVQNEGIHILKESLMRNRSILSLGLADTHITCEGAVALAEFIAESPQIRHVDARRNAILCGGLMAVSLALRINVSLVALDLDPTAKPEQGPGKHGGTT</sequence>
<protein>
    <recommendedName>
        <fullName evidence="4">Protein phosphatase 1 regulatory subunit 37</fullName>
    </recommendedName>
    <alternativeName>
        <fullName evidence="5">Leucine-rich repeat-containing protein 68</fullName>
    </alternativeName>
</protein>
<keyword evidence="7" id="KW-1185">Reference proteome</keyword>
<evidence type="ECO:0000256" key="3">
    <source>
        <dbReference type="ARBA" id="ARBA00038315"/>
    </source>
</evidence>
<dbReference type="Gene3D" id="3.80.10.10">
    <property type="entry name" value="Ribonuclease Inhibitor"/>
    <property type="match status" value="2"/>
</dbReference>
<dbReference type="Proteomes" id="UP001591681">
    <property type="component" value="Unassembled WGS sequence"/>
</dbReference>
<dbReference type="SMART" id="SM00368">
    <property type="entry name" value="LRR_RI"/>
    <property type="match status" value="5"/>
</dbReference>
<proteinExistence type="inferred from homology"/>
<evidence type="ECO:0000256" key="5">
    <source>
        <dbReference type="ARBA" id="ARBA00041209"/>
    </source>
</evidence>
<keyword evidence="1" id="KW-0433">Leucine-rich repeat</keyword>
<evidence type="ECO:0000313" key="7">
    <source>
        <dbReference type="Proteomes" id="UP001591681"/>
    </source>
</evidence>
<dbReference type="SUPFAM" id="SSF52047">
    <property type="entry name" value="RNI-like"/>
    <property type="match status" value="1"/>
</dbReference>
<reference evidence="6 7" key="1">
    <citation type="submission" date="2024-09" db="EMBL/GenBank/DDBJ databases">
        <title>A chromosome-level genome assembly of Gray's grenadier anchovy, Coilia grayii.</title>
        <authorList>
            <person name="Fu Z."/>
        </authorList>
    </citation>
    <scope>NUCLEOTIDE SEQUENCE [LARGE SCALE GENOMIC DNA]</scope>
    <source>
        <strain evidence="6">G4</strain>
        <tissue evidence="6">Muscle</tissue>
    </source>
</reference>
<organism evidence="6 7">
    <name type="scientific">Coilia grayii</name>
    <name type="common">Gray's grenadier anchovy</name>
    <dbReference type="NCBI Taxonomy" id="363190"/>
    <lineage>
        <taxon>Eukaryota</taxon>
        <taxon>Metazoa</taxon>
        <taxon>Chordata</taxon>
        <taxon>Craniata</taxon>
        <taxon>Vertebrata</taxon>
        <taxon>Euteleostomi</taxon>
        <taxon>Actinopterygii</taxon>
        <taxon>Neopterygii</taxon>
        <taxon>Teleostei</taxon>
        <taxon>Clupei</taxon>
        <taxon>Clupeiformes</taxon>
        <taxon>Clupeoidei</taxon>
        <taxon>Engraulidae</taxon>
        <taxon>Coilinae</taxon>
        <taxon>Coilia</taxon>
    </lineage>
</organism>
<dbReference type="InterPro" id="IPR032675">
    <property type="entry name" value="LRR_dom_sf"/>
</dbReference>
<evidence type="ECO:0000256" key="2">
    <source>
        <dbReference type="ARBA" id="ARBA00022737"/>
    </source>
</evidence>
<evidence type="ECO:0000256" key="4">
    <source>
        <dbReference type="ARBA" id="ARBA00040684"/>
    </source>
</evidence>